<sequence>MLAGFAASAQQTPANQTTTPATTPAAQDNSAGQMPQTPTTQTPAAEDLPDGPAPQASAFVHPNGPRVVFDTSMGRIVCQFYQQQAPVAVASFIGLATGTKDWIDPQSQQKVHGKPYYDGTTFHRVIPGFMVQGGDPTGTGMGDPGFKFDDELDPNLNFDEPGRLAMANSGPNTNGSQFFITEQAYPSLDQHYTIFGQCDSDGVEVVKAIARVDRDGNDKPTTAVVLRKVTIVPDGQPLPAAPNGSGASAAPAKQ</sequence>
<dbReference type="PROSITE" id="PS50072">
    <property type="entry name" value="CSA_PPIASE_2"/>
    <property type="match status" value="1"/>
</dbReference>
<accession>E6PZL6</accession>
<dbReference type="GO" id="GO:0003755">
    <property type="term" value="F:peptidyl-prolyl cis-trans isomerase activity"/>
    <property type="evidence" value="ECO:0007669"/>
    <property type="project" value="UniProtKB-KW"/>
</dbReference>
<dbReference type="InterPro" id="IPR029000">
    <property type="entry name" value="Cyclophilin-like_dom_sf"/>
</dbReference>
<name>E6PZL6_9ZZZZ</name>
<feature type="compositionally biased region" description="Low complexity" evidence="4">
    <location>
        <begin position="1"/>
        <end position="43"/>
    </location>
</feature>
<evidence type="ECO:0000256" key="2">
    <source>
        <dbReference type="ARBA" id="ARBA00023110"/>
    </source>
</evidence>
<reference evidence="6" key="1">
    <citation type="submission" date="2009-10" db="EMBL/GenBank/DDBJ databases">
        <title>Diversity of trophic interactions inside an arsenic-rich microbial ecosystem.</title>
        <authorList>
            <person name="Bertin P.N."/>
            <person name="Heinrich-Salmeron A."/>
            <person name="Pelletier E."/>
            <person name="Goulhen-Chollet F."/>
            <person name="Arsene-Ploetze F."/>
            <person name="Gallien S."/>
            <person name="Calteau A."/>
            <person name="Vallenet D."/>
            <person name="Casiot C."/>
            <person name="Chane-Woon-Ming B."/>
            <person name="Giloteaux L."/>
            <person name="Barakat M."/>
            <person name="Bonnefoy V."/>
            <person name="Bruneel O."/>
            <person name="Chandler M."/>
            <person name="Cleiss J."/>
            <person name="Duran R."/>
            <person name="Elbaz-Poulichet F."/>
            <person name="Fonknechten N."/>
            <person name="Lauga B."/>
            <person name="Mornico D."/>
            <person name="Ortet P."/>
            <person name="Schaeffer C."/>
            <person name="Siguier P."/>
            <person name="Alexander Thil Smith A."/>
            <person name="Van Dorsselaer A."/>
            <person name="Weissenbach J."/>
            <person name="Medigue C."/>
            <person name="Le Paslier D."/>
        </authorList>
    </citation>
    <scope>NUCLEOTIDE SEQUENCE</scope>
</reference>
<dbReference type="PANTHER" id="PTHR45625">
    <property type="entry name" value="PEPTIDYL-PROLYL CIS-TRANS ISOMERASE-RELATED"/>
    <property type="match status" value="1"/>
</dbReference>
<feature type="region of interest" description="Disordered" evidence="4">
    <location>
        <begin position="233"/>
        <end position="254"/>
    </location>
</feature>
<evidence type="ECO:0000256" key="4">
    <source>
        <dbReference type="SAM" id="MobiDB-lite"/>
    </source>
</evidence>
<feature type="compositionally biased region" description="Low complexity" evidence="4">
    <location>
        <begin position="241"/>
        <end position="254"/>
    </location>
</feature>
<feature type="domain" description="PPIase cyclophilin-type" evidence="5">
    <location>
        <begin position="68"/>
        <end position="231"/>
    </location>
</feature>
<dbReference type="AlphaFoldDB" id="E6PZL6"/>
<evidence type="ECO:0000256" key="3">
    <source>
        <dbReference type="ARBA" id="ARBA00023235"/>
    </source>
</evidence>
<dbReference type="InterPro" id="IPR044666">
    <property type="entry name" value="Cyclophilin_A-like"/>
</dbReference>
<organism evidence="6">
    <name type="scientific">mine drainage metagenome</name>
    <dbReference type="NCBI Taxonomy" id="410659"/>
    <lineage>
        <taxon>unclassified sequences</taxon>
        <taxon>metagenomes</taxon>
        <taxon>ecological metagenomes</taxon>
    </lineage>
</organism>
<dbReference type="Pfam" id="PF00160">
    <property type="entry name" value="Pro_isomerase"/>
    <property type="match status" value="1"/>
</dbReference>
<dbReference type="GO" id="GO:0006457">
    <property type="term" value="P:protein folding"/>
    <property type="evidence" value="ECO:0007669"/>
    <property type="project" value="InterPro"/>
</dbReference>
<evidence type="ECO:0000256" key="1">
    <source>
        <dbReference type="ARBA" id="ARBA00013194"/>
    </source>
</evidence>
<dbReference type="EMBL" id="CABN01000129">
    <property type="protein sequence ID" value="CBI00375.1"/>
    <property type="molecule type" value="Genomic_DNA"/>
</dbReference>
<dbReference type="PRINTS" id="PR00153">
    <property type="entry name" value="CSAPPISMRASE"/>
</dbReference>
<feature type="region of interest" description="Disordered" evidence="4">
    <location>
        <begin position="1"/>
        <end position="61"/>
    </location>
</feature>
<dbReference type="InterPro" id="IPR002130">
    <property type="entry name" value="Cyclophilin-type_PPIase_dom"/>
</dbReference>
<dbReference type="SUPFAM" id="SSF50891">
    <property type="entry name" value="Cyclophilin-like"/>
    <property type="match status" value="1"/>
</dbReference>
<dbReference type="EC" id="5.2.1.8" evidence="1"/>
<keyword evidence="2" id="KW-0697">Rotamase</keyword>
<keyword evidence="3 6" id="KW-0413">Isomerase</keyword>
<dbReference type="CDD" id="cd00317">
    <property type="entry name" value="cyclophilin"/>
    <property type="match status" value="1"/>
</dbReference>
<dbReference type="Gene3D" id="2.40.100.10">
    <property type="entry name" value="Cyclophilin-like"/>
    <property type="match status" value="1"/>
</dbReference>
<gene>
    <name evidence="6" type="ORF">CARN3_1397</name>
</gene>
<evidence type="ECO:0000259" key="5">
    <source>
        <dbReference type="PROSITE" id="PS50072"/>
    </source>
</evidence>
<protein>
    <recommendedName>
        <fullName evidence="1">peptidylprolyl isomerase</fullName>
        <ecNumber evidence="1">5.2.1.8</ecNumber>
    </recommendedName>
</protein>
<dbReference type="PANTHER" id="PTHR45625:SF4">
    <property type="entry name" value="PEPTIDYLPROLYL ISOMERASE DOMAIN AND WD REPEAT-CONTAINING PROTEIN 1"/>
    <property type="match status" value="1"/>
</dbReference>
<dbReference type="InterPro" id="IPR020892">
    <property type="entry name" value="Cyclophilin-type_PPIase_CS"/>
</dbReference>
<evidence type="ECO:0000313" key="6">
    <source>
        <dbReference type="EMBL" id="CBI00375.1"/>
    </source>
</evidence>
<dbReference type="PROSITE" id="PS00170">
    <property type="entry name" value="CSA_PPIASE_1"/>
    <property type="match status" value="1"/>
</dbReference>
<proteinExistence type="predicted"/>
<comment type="caution">
    <text evidence="6">The sequence shown here is derived from an EMBL/GenBank/DDBJ whole genome shotgun (WGS) entry which is preliminary data.</text>
</comment>